<protein>
    <submittedName>
        <fullName evidence="2">Uncharacterized protein</fullName>
    </submittedName>
</protein>
<reference evidence="3" key="1">
    <citation type="submission" date="2014-09" db="EMBL/GenBank/DDBJ databases">
        <title>Whole genome shotgun sequence of Streptomyces sp. NBRC 110027.</title>
        <authorList>
            <person name="Komaki H."/>
            <person name="Ichikawa N."/>
            <person name="Katano-Makiyama Y."/>
            <person name="Hosoyama A."/>
            <person name="Hashimoto M."/>
            <person name="Uohara A."/>
            <person name="Kitahashi Y."/>
            <person name="Ohji S."/>
            <person name="Kimura A."/>
            <person name="Yamazoe A."/>
            <person name="Igarashi Y."/>
            <person name="Fujita N."/>
        </authorList>
    </citation>
    <scope>NUCLEOTIDE SEQUENCE [LARGE SCALE GENOMIC DNA]</scope>
    <source>
        <strain evidence="3">NBRC 110027</strain>
    </source>
</reference>
<reference evidence="2 3" key="2">
    <citation type="journal article" date="2015" name="Stand. Genomic Sci.">
        <title>Draft genome sequence of marine-derived Streptomyces sp. TP-A0598, a producer of anti-MRSA antibiotic lydicamycins.</title>
        <authorList>
            <person name="Komaki H."/>
            <person name="Ichikawa N."/>
            <person name="Hosoyama A."/>
            <person name="Fujita N."/>
            <person name="Igarashi Y."/>
        </authorList>
    </citation>
    <scope>NUCLEOTIDE SEQUENCE [LARGE SCALE GENOMIC DNA]</scope>
    <source>
        <strain evidence="2 3">NBRC 110027</strain>
    </source>
</reference>
<feature type="transmembrane region" description="Helical" evidence="1">
    <location>
        <begin position="43"/>
        <end position="64"/>
    </location>
</feature>
<feature type="transmembrane region" description="Helical" evidence="1">
    <location>
        <begin position="144"/>
        <end position="168"/>
    </location>
</feature>
<dbReference type="AlphaFoldDB" id="A0A0P4R5U9"/>
<feature type="transmembrane region" description="Helical" evidence="1">
    <location>
        <begin position="113"/>
        <end position="132"/>
    </location>
</feature>
<dbReference type="OrthoDB" id="4189423at2"/>
<sequence length="461" mass="51537">MPTIPARPVKGTVNASARRMKGAWHSLLSVWNKAFLPRSRVQLLCAVLVFEALLFAGSAIYDVIKYPREQVVSAVLRMVIAILNGVAAWRVFQELKKTFHQHRRSGAVDAWREPVVLVAQASSIPMLFIPVWVEIYSPIHDEFWDLLVTVVAVLLVAFAVTVIVRAFAFDHIELSKIGTAAIALLPLAGVLQFWYMNFYKPTHDSPRVSVTSRLAELGHSRGVSHLRGEITLHNEGSAPADILGAMYTVRGYRMQSAEGMPARKVVEQLDGATANQTHLGKYVTLLTFDDVMQSGEILMPGQKWYKSFVFDARGEKQDMVRLVVHLSTLTHTGDSTTSRTCSGKFHLEIAPEAPGSAKCTQTRLPSQSLMRMVLGDQPIARTIRFFPSKVKEAQKRLLAKSRVKVSKKEKTASLYTRFQSADHKFKGRPARFKKEEKEAEAIDALVRDQNTESIAEMRVDP</sequence>
<dbReference type="Proteomes" id="UP000048965">
    <property type="component" value="Unassembled WGS sequence"/>
</dbReference>
<accession>A0A0P4R5U9</accession>
<feature type="transmembrane region" description="Helical" evidence="1">
    <location>
        <begin position="70"/>
        <end position="92"/>
    </location>
</feature>
<keyword evidence="1" id="KW-0472">Membrane</keyword>
<evidence type="ECO:0000313" key="3">
    <source>
        <dbReference type="Proteomes" id="UP000048965"/>
    </source>
</evidence>
<dbReference type="EMBL" id="BBNO01000004">
    <property type="protein sequence ID" value="GAO08468.1"/>
    <property type="molecule type" value="Genomic_DNA"/>
</dbReference>
<keyword evidence="1" id="KW-0812">Transmembrane</keyword>
<feature type="transmembrane region" description="Helical" evidence="1">
    <location>
        <begin position="180"/>
        <end position="199"/>
    </location>
</feature>
<dbReference type="RefSeq" id="WP_158894455.1">
    <property type="nucleotide sequence ID" value="NZ_BBNO01000004.1"/>
</dbReference>
<comment type="caution">
    <text evidence="2">The sequence shown here is derived from an EMBL/GenBank/DDBJ whole genome shotgun (WGS) entry which is preliminary data.</text>
</comment>
<gene>
    <name evidence="2" type="ORF">TPA0598_04_01040</name>
</gene>
<keyword evidence="1" id="KW-1133">Transmembrane helix</keyword>
<evidence type="ECO:0000313" key="2">
    <source>
        <dbReference type="EMBL" id="GAO08468.1"/>
    </source>
</evidence>
<evidence type="ECO:0000256" key="1">
    <source>
        <dbReference type="SAM" id="Phobius"/>
    </source>
</evidence>
<name>A0A0P4R5U9_9ACTN</name>
<proteinExistence type="predicted"/>
<keyword evidence="3" id="KW-1185">Reference proteome</keyword>
<organism evidence="2 3">
    <name type="scientific">Streptomyces lydicamycinicus</name>
    <dbReference type="NCBI Taxonomy" id="1546107"/>
    <lineage>
        <taxon>Bacteria</taxon>
        <taxon>Bacillati</taxon>
        <taxon>Actinomycetota</taxon>
        <taxon>Actinomycetes</taxon>
        <taxon>Kitasatosporales</taxon>
        <taxon>Streptomycetaceae</taxon>
        <taxon>Streptomyces</taxon>
    </lineage>
</organism>